<dbReference type="Gene3D" id="4.10.520.10">
    <property type="entry name" value="IHF-like DNA-binding proteins"/>
    <property type="match status" value="1"/>
</dbReference>
<gene>
    <name evidence="5" type="ORF">E6Q80_16625</name>
</gene>
<dbReference type="PRINTS" id="PR01727">
    <property type="entry name" value="DNABINDINGHU"/>
</dbReference>
<dbReference type="PANTHER" id="PTHR33175:SF5">
    <property type="entry name" value="INTEGRATION HOST FACTOR SUBUNIT BETA"/>
    <property type="match status" value="1"/>
</dbReference>
<dbReference type="EMBL" id="SSFD01000266">
    <property type="protein sequence ID" value="TXH81777.1"/>
    <property type="molecule type" value="Genomic_DNA"/>
</dbReference>
<comment type="caution">
    <text evidence="5">The sequence shown here is derived from an EMBL/GenBank/DDBJ whole genome shotgun (WGS) entry which is preliminary data.</text>
</comment>
<dbReference type="PANTHER" id="PTHR33175">
    <property type="entry name" value="DNA-BINDING PROTEIN HU"/>
    <property type="match status" value="1"/>
</dbReference>
<dbReference type="InterPro" id="IPR010992">
    <property type="entry name" value="IHF-like_DNA-bd_dom_sf"/>
</dbReference>
<evidence type="ECO:0000256" key="1">
    <source>
        <dbReference type="ARBA" id="ARBA00010529"/>
    </source>
</evidence>
<dbReference type="SMART" id="SM00411">
    <property type="entry name" value="BHL"/>
    <property type="match status" value="1"/>
</dbReference>
<dbReference type="NCBIfam" id="NF001222">
    <property type="entry name" value="PRK00199.1"/>
    <property type="match status" value="1"/>
</dbReference>
<dbReference type="GO" id="GO:0003677">
    <property type="term" value="F:DNA binding"/>
    <property type="evidence" value="ECO:0007669"/>
    <property type="project" value="UniProtKB-KW"/>
</dbReference>
<dbReference type="Pfam" id="PF00216">
    <property type="entry name" value="Bac_DNA_binding"/>
    <property type="match status" value="1"/>
</dbReference>
<dbReference type="GO" id="GO:0005829">
    <property type="term" value="C:cytosol"/>
    <property type="evidence" value="ECO:0007669"/>
    <property type="project" value="TreeGrafter"/>
</dbReference>
<dbReference type="GO" id="GO:0030527">
    <property type="term" value="F:structural constituent of chromatin"/>
    <property type="evidence" value="ECO:0007669"/>
    <property type="project" value="InterPro"/>
</dbReference>
<evidence type="ECO:0000256" key="4">
    <source>
        <dbReference type="SAM" id="MobiDB-lite"/>
    </source>
</evidence>
<comment type="similarity">
    <text evidence="1 3">Belongs to the bacterial histone-like protein family.</text>
</comment>
<dbReference type="CDD" id="cd13836">
    <property type="entry name" value="IHF_B"/>
    <property type="match status" value="1"/>
</dbReference>
<organism evidence="5 6">
    <name type="scientific">Thauera aminoaromatica</name>
    <dbReference type="NCBI Taxonomy" id="164330"/>
    <lineage>
        <taxon>Bacteria</taxon>
        <taxon>Pseudomonadati</taxon>
        <taxon>Pseudomonadota</taxon>
        <taxon>Betaproteobacteria</taxon>
        <taxon>Rhodocyclales</taxon>
        <taxon>Zoogloeaceae</taxon>
        <taxon>Thauera</taxon>
    </lineage>
</organism>
<evidence type="ECO:0000313" key="6">
    <source>
        <dbReference type="Proteomes" id="UP000321192"/>
    </source>
</evidence>
<dbReference type="InterPro" id="IPR020816">
    <property type="entry name" value="Histone-like_DNA-bd_CS"/>
</dbReference>
<reference evidence="5 6" key="1">
    <citation type="submission" date="2018-09" db="EMBL/GenBank/DDBJ databases">
        <title>Metagenome Assembled Genomes from an Advanced Water Purification Facility.</title>
        <authorList>
            <person name="Stamps B.W."/>
            <person name="Spear J.R."/>
        </authorList>
    </citation>
    <scope>NUCLEOTIDE SEQUENCE [LARGE SCALE GENOMIC DNA]</scope>
    <source>
        <strain evidence="5">Bin_27_1</strain>
    </source>
</reference>
<dbReference type="PROSITE" id="PS00045">
    <property type="entry name" value="HISTONE_LIKE"/>
    <property type="match status" value="1"/>
</dbReference>
<keyword evidence="2" id="KW-0238">DNA-binding</keyword>
<feature type="region of interest" description="Disordered" evidence="4">
    <location>
        <begin position="95"/>
        <end position="131"/>
    </location>
</feature>
<sequence>MTRSELIVLLAERFPQLVQKDAEMAVAEILGAIHAALVHGDRVEIRGFGSFNLNYRPSRLARNPKTGEPVAVSAKWVPSFKAGKELRERVMVMATASPQRSSRPDRHTPSVSRSRTLLQREPSALCKDGIG</sequence>
<dbReference type="InterPro" id="IPR000119">
    <property type="entry name" value="Hist_DNA-bd"/>
</dbReference>
<evidence type="ECO:0000313" key="5">
    <source>
        <dbReference type="EMBL" id="TXH81777.1"/>
    </source>
</evidence>
<name>A0A5C7SDE7_THASP</name>
<dbReference type="SUPFAM" id="SSF47729">
    <property type="entry name" value="IHF-like DNA-binding proteins"/>
    <property type="match status" value="1"/>
</dbReference>
<evidence type="ECO:0000256" key="2">
    <source>
        <dbReference type="ARBA" id="ARBA00023125"/>
    </source>
</evidence>
<evidence type="ECO:0000256" key="3">
    <source>
        <dbReference type="RuleBase" id="RU003939"/>
    </source>
</evidence>
<protein>
    <submittedName>
        <fullName evidence="5">Integration host factor subunit beta</fullName>
    </submittedName>
</protein>
<proteinExistence type="inferred from homology"/>
<accession>A0A5C7SDE7</accession>
<dbReference type="AlphaFoldDB" id="A0A5C7SDE7"/>
<dbReference type="Proteomes" id="UP000321192">
    <property type="component" value="Unassembled WGS sequence"/>
</dbReference>